<feature type="repeat" description="WD" evidence="4">
    <location>
        <begin position="633"/>
        <end position="666"/>
    </location>
</feature>
<dbReference type="SUPFAM" id="SSF50978">
    <property type="entry name" value="WD40 repeat-like"/>
    <property type="match status" value="1"/>
</dbReference>
<evidence type="ECO:0000256" key="4">
    <source>
        <dbReference type="PROSITE-ProRule" id="PRU00221"/>
    </source>
</evidence>
<feature type="compositionally biased region" description="Low complexity" evidence="5">
    <location>
        <begin position="260"/>
        <end position="270"/>
    </location>
</feature>
<dbReference type="PROSITE" id="PS50082">
    <property type="entry name" value="WD_REPEATS_2"/>
    <property type="match status" value="4"/>
</dbReference>
<accession>A0A6F9DW78</accession>
<feature type="compositionally biased region" description="Basic and acidic residues" evidence="5">
    <location>
        <begin position="117"/>
        <end position="127"/>
    </location>
</feature>
<sequence>MSVFDQGSDSDEFYDTREEFGSPRCPSSPILVSEEESPEKGNNQNLNSPSHAGGNLSLDYLLQDKASTFVFTEPSHSGYNAQIESKEEVSTQQQPLVDQDLTETQQNAPSDGCAQEEDSKNVEHKVDPIQVNGSKPDLVACTQERPADLPGVKPVLVAQTDEPTEDVKPPSRQGSTKIHLSLPRPNRPPPPRPKAPPKRPPPPKSAPANKTTFSSGEDGLMTPNTTVDNITKEFADALNKDAMQKQQPMKFETNETNSVKSSFRKSFSSFKQRRQSHESVQSTESDATTVKDKVQPTNTATTQQQQTTHNKHDEVRDENWSEITKNTVLRIDSSPPLEILSTVIVRNLDTGQTMPLSVAAEQVSQCLNPLALQIMSRTKEFSCATGGATEEAPPQTPSQKENLASVEIAQSVASEEETMSVASDDITIGLEVGSGKPNSESSSKKIRTKSKRFKKIIGKGARRMKAAAETKVEKAVQKVKQAKQDGSHAESLNVSTDEEISDSFVNLSVKTKNSSSHKGPYHFTHLKMVQDIAVHVGAVWSMKFSHCGRLLATAGQNNIIWIWVLKEWFHFFNDMRKKYDSKERGAVFATPPRGSMDPPPASSDDISDAGDAESDQLEEDVDAPFKSLPFSSYFGHTADVLDLAWSKNYFTLSSSMDKTVRLWHVSQKECLCCFQHIDFVTAISFHPRDDRYFLSGSLDGKLRLWNIPDKKVALWNEVGPDSSASTSSSGGGALITTVNFCENGKFAVCGTYDGRCLFYDTEHLKYHTQIHVRSSRGRNQKGHKITGIEPLANEHKILITSNDSRVRLYDLRDLSLTCKYRGLTNLSSQIKATFSPDNNFIICGSEDKSIFIWRTNLPPDVTKISSFRRDRNDCWESIRAHNAVVTCAIFAPKPQRREKLESTLPAKTKSSSNESYVIISADFNGVIKIFSTT</sequence>
<keyword evidence="3" id="KW-0677">Repeat</keyword>
<dbReference type="PROSITE" id="PS50294">
    <property type="entry name" value="WD_REPEATS_REGION"/>
    <property type="match status" value="2"/>
</dbReference>
<feature type="compositionally biased region" description="Polar residues" evidence="5">
    <location>
        <begin position="278"/>
        <end position="288"/>
    </location>
</feature>
<keyword evidence="2 4" id="KW-0853">WD repeat</keyword>
<feature type="compositionally biased region" description="Low complexity" evidence="5">
    <location>
        <begin position="295"/>
        <end position="308"/>
    </location>
</feature>
<evidence type="ECO:0000256" key="3">
    <source>
        <dbReference type="ARBA" id="ARBA00022737"/>
    </source>
</evidence>
<feature type="compositionally biased region" description="Pro residues" evidence="5">
    <location>
        <begin position="185"/>
        <end position="205"/>
    </location>
</feature>
<feature type="region of interest" description="Disordered" evidence="5">
    <location>
        <begin position="587"/>
        <end position="613"/>
    </location>
</feature>
<feature type="region of interest" description="Disordered" evidence="5">
    <location>
        <begin position="79"/>
        <end position="317"/>
    </location>
</feature>
<dbReference type="PANTHER" id="PTHR14221:SF0">
    <property type="entry name" value="WD REPEAT-CONTAINING PROTEIN 44"/>
    <property type="match status" value="1"/>
</dbReference>
<dbReference type="Pfam" id="PF00400">
    <property type="entry name" value="WD40"/>
    <property type="match status" value="4"/>
</dbReference>
<reference evidence="6" key="1">
    <citation type="submission" date="2020-04" db="EMBL/GenBank/DDBJ databases">
        <authorList>
            <person name="Neveu A P."/>
        </authorList>
    </citation>
    <scope>NUCLEOTIDE SEQUENCE</scope>
    <source>
        <tissue evidence="6">Whole embryo</tissue>
    </source>
</reference>
<protein>
    <recommendedName>
        <fullName evidence="1">WD repeat-containing protein 44</fullName>
    </recommendedName>
</protein>
<dbReference type="InterPro" id="IPR040324">
    <property type="entry name" value="WDR44/Dgr2"/>
</dbReference>
<evidence type="ECO:0000313" key="6">
    <source>
        <dbReference type="EMBL" id="CAB3267704.1"/>
    </source>
</evidence>
<feature type="region of interest" description="Disordered" evidence="5">
    <location>
        <begin position="1"/>
        <end position="56"/>
    </location>
</feature>
<name>A0A6F9DW78_9ASCI</name>
<feature type="compositionally biased region" description="Polar residues" evidence="5">
    <location>
        <begin position="40"/>
        <end position="50"/>
    </location>
</feature>
<evidence type="ECO:0000256" key="2">
    <source>
        <dbReference type="ARBA" id="ARBA00022574"/>
    </source>
</evidence>
<feature type="compositionally biased region" description="Basic and acidic residues" evidence="5">
    <location>
        <begin position="230"/>
        <end position="243"/>
    </location>
</feature>
<dbReference type="AlphaFoldDB" id="A0A6F9DW78"/>
<evidence type="ECO:0000256" key="1">
    <source>
        <dbReference type="ARBA" id="ARBA00021207"/>
    </source>
</evidence>
<evidence type="ECO:0000256" key="5">
    <source>
        <dbReference type="SAM" id="MobiDB-lite"/>
    </source>
</evidence>
<dbReference type="InterPro" id="IPR015943">
    <property type="entry name" value="WD40/YVTN_repeat-like_dom_sf"/>
</dbReference>
<feature type="compositionally biased region" description="Polar residues" evidence="5">
    <location>
        <begin position="90"/>
        <end position="109"/>
    </location>
</feature>
<dbReference type="InterPro" id="IPR001680">
    <property type="entry name" value="WD40_rpt"/>
</dbReference>
<dbReference type="InterPro" id="IPR036322">
    <property type="entry name" value="WD40_repeat_dom_sf"/>
</dbReference>
<feature type="repeat" description="WD" evidence="4">
    <location>
        <begin position="834"/>
        <end position="853"/>
    </location>
</feature>
<organism evidence="6">
    <name type="scientific">Phallusia mammillata</name>
    <dbReference type="NCBI Taxonomy" id="59560"/>
    <lineage>
        <taxon>Eukaryota</taxon>
        <taxon>Metazoa</taxon>
        <taxon>Chordata</taxon>
        <taxon>Tunicata</taxon>
        <taxon>Ascidiacea</taxon>
        <taxon>Phlebobranchia</taxon>
        <taxon>Ascidiidae</taxon>
        <taxon>Phallusia</taxon>
    </lineage>
</organism>
<feature type="repeat" description="WD" evidence="4">
    <location>
        <begin position="532"/>
        <end position="563"/>
    </location>
</feature>
<dbReference type="PANTHER" id="PTHR14221">
    <property type="entry name" value="WD REPEAT DOMAIN 44"/>
    <property type="match status" value="1"/>
</dbReference>
<feature type="repeat" description="WD" evidence="4">
    <location>
        <begin position="673"/>
        <end position="707"/>
    </location>
</feature>
<dbReference type="EMBL" id="LR791842">
    <property type="protein sequence ID" value="CAB3267704.1"/>
    <property type="molecule type" value="mRNA"/>
</dbReference>
<dbReference type="Gene3D" id="2.130.10.10">
    <property type="entry name" value="YVTN repeat-like/Quinoprotein amine dehydrogenase"/>
    <property type="match status" value="1"/>
</dbReference>
<dbReference type="SMART" id="SM00320">
    <property type="entry name" value="WD40"/>
    <property type="match status" value="7"/>
</dbReference>
<proteinExistence type="evidence at transcript level"/>
<gene>
    <name evidence="6" type="primary">Wdr44</name>
</gene>